<dbReference type="InterPro" id="IPR056693">
    <property type="entry name" value="DUF7791"/>
</dbReference>
<reference evidence="2 3" key="1">
    <citation type="submission" date="2023-01" db="EMBL/GenBank/DDBJ databases">
        <title>Analysis of 21 Apiospora genomes using comparative genomics revels a genus with tremendous synthesis potential of carbohydrate active enzymes and secondary metabolites.</title>
        <authorList>
            <person name="Sorensen T."/>
        </authorList>
    </citation>
    <scope>NUCLEOTIDE SEQUENCE [LARGE SCALE GENOMIC DNA]</scope>
    <source>
        <strain evidence="2 3">CBS 24483</strain>
    </source>
</reference>
<dbReference type="Proteomes" id="UP001391051">
    <property type="component" value="Unassembled WGS sequence"/>
</dbReference>
<evidence type="ECO:0000259" key="1">
    <source>
        <dbReference type="Pfam" id="PF25053"/>
    </source>
</evidence>
<dbReference type="RefSeq" id="XP_066696258.1">
    <property type="nucleotide sequence ID" value="XM_066846767.1"/>
</dbReference>
<gene>
    <name evidence="2" type="ORF">PG986_010545</name>
</gene>
<dbReference type="EMBL" id="JAQQWE010000007">
    <property type="protein sequence ID" value="KAK7946224.1"/>
    <property type="molecule type" value="Genomic_DNA"/>
</dbReference>
<name>A0ABR1Q382_9PEZI</name>
<accession>A0ABR1Q382</accession>
<protein>
    <recommendedName>
        <fullName evidence="1">DUF7791 domain-containing protein</fullName>
    </recommendedName>
</protein>
<evidence type="ECO:0000313" key="3">
    <source>
        <dbReference type="Proteomes" id="UP001391051"/>
    </source>
</evidence>
<feature type="domain" description="DUF7791" evidence="1">
    <location>
        <begin position="243"/>
        <end position="368"/>
    </location>
</feature>
<keyword evidence="3" id="KW-1185">Reference proteome</keyword>
<dbReference type="Pfam" id="PF25053">
    <property type="entry name" value="DUF7791"/>
    <property type="match status" value="1"/>
</dbReference>
<evidence type="ECO:0000313" key="2">
    <source>
        <dbReference type="EMBL" id="KAK7946224.1"/>
    </source>
</evidence>
<comment type="caution">
    <text evidence="2">The sequence shown here is derived from an EMBL/GenBank/DDBJ whole genome shotgun (WGS) entry which is preliminary data.</text>
</comment>
<sequence length="663" mass="74137">MCVHLFIRPFLSVRTKHLNSGFEDERSSADPSHSINSFANSDTLLRDQRSDMAELAAIGLASNVLQFVGAGIKLFTNARRIHKSAKGTTQKVEDLGASLSNLERIADSLQIGAQRYSALRQSTGDERNLMATATECSSYARGFLGQLEKTKVTSSTGLRRRWESFRVALALSGDELESHQKKLESFQTRLLLELGASMINKQSAIVRTITSLRDANDDLRADTMKRLDALVHETTTMLQAQNRNISVDITIYTRQTLPVAAYEFLDQERADPNFALSIGDGNNPPAKTHKSTIQRMKKRLNARCKDLLEITYHQSDTSPFTYQVDFLHRTVRDFFLGTNAMSLVMKERHAAEFDPLVTLSRIMLALAKLLIGLDGFSEPRLMDLVDSMLCYIHQIESGVVGAPSSAGVESTEARVYITHELLDNLDVAIAGKLGENWASTLQSHRSRHFKRHSYLPVSLLELTMESHVSSYAIQKFRENPQILTKILERPWLDWALRHKLPKTRAHQSESKIHAFNACHANLNTLTYTPEPDADVLNAPNKPVVLYLLDHAADPNERVAARPGAAPGTTVWAAFLTTYYELACEDPRAFSWAARDDLCKVMVAMIDKCADPLVETEGGVGVAAVARKLFTDRRQIEAIEAALWRRQAETTPYLASFTSWFRSG</sequence>
<dbReference type="GeneID" id="92079829"/>
<organism evidence="2 3">
    <name type="scientific">Apiospora aurea</name>
    <dbReference type="NCBI Taxonomy" id="335848"/>
    <lineage>
        <taxon>Eukaryota</taxon>
        <taxon>Fungi</taxon>
        <taxon>Dikarya</taxon>
        <taxon>Ascomycota</taxon>
        <taxon>Pezizomycotina</taxon>
        <taxon>Sordariomycetes</taxon>
        <taxon>Xylariomycetidae</taxon>
        <taxon>Amphisphaeriales</taxon>
        <taxon>Apiosporaceae</taxon>
        <taxon>Apiospora</taxon>
    </lineage>
</organism>
<proteinExistence type="predicted"/>